<dbReference type="AlphaFoldDB" id="A0A4Q9FNX2"/>
<dbReference type="Pfam" id="PF00403">
    <property type="entry name" value="HMA"/>
    <property type="match status" value="1"/>
</dbReference>
<evidence type="ECO:0000313" key="3">
    <source>
        <dbReference type="Proteomes" id="UP000292372"/>
    </source>
</evidence>
<comment type="caution">
    <text evidence="2">The sequence shown here is derived from an EMBL/GenBank/DDBJ whole genome shotgun (WGS) entry which is preliminary data.</text>
</comment>
<sequence length="102" mass="11318">MKKSIFILLILVSVISCNRIEKEERVLVKPEGEAVLVINTPKARCHKCQKIIEGGLQKVDGVSQTILDLNTKQVSIVYTPESTTSEVLNATVEKLVKEIPCK</sequence>
<dbReference type="Gene3D" id="3.30.70.100">
    <property type="match status" value="1"/>
</dbReference>
<evidence type="ECO:0000259" key="1">
    <source>
        <dbReference type="PROSITE" id="PS50846"/>
    </source>
</evidence>
<accession>A0A4Q9FNX2</accession>
<dbReference type="RefSeq" id="WP_130936551.1">
    <property type="nucleotide sequence ID" value="NZ_BMEE01000002.1"/>
</dbReference>
<proteinExistence type="predicted"/>
<dbReference type="EMBL" id="SIRS01000003">
    <property type="protein sequence ID" value="TBN16570.1"/>
    <property type="molecule type" value="Genomic_DNA"/>
</dbReference>
<dbReference type="PROSITE" id="PS51257">
    <property type="entry name" value="PROKAR_LIPOPROTEIN"/>
    <property type="match status" value="1"/>
</dbReference>
<dbReference type="Proteomes" id="UP000292372">
    <property type="component" value="Unassembled WGS sequence"/>
</dbReference>
<keyword evidence="3" id="KW-1185">Reference proteome</keyword>
<feature type="domain" description="HMA" evidence="1">
    <location>
        <begin position="31"/>
        <end position="100"/>
    </location>
</feature>
<name>A0A4Q9FNX2_9FLAO</name>
<evidence type="ECO:0000313" key="2">
    <source>
        <dbReference type="EMBL" id="TBN16570.1"/>
    </source>
</evidence>
<protein>
    <submittedName>
        <fullName evidence="2">Cation transporter</fullName>
    </submittedName>
</protein>
<dbReference type="GO" id="GO:0046872">
    <property type="term" value="F:metal ion binding"/>
    <property type="evidence" value="ECO:0007669"/>
    <property type="project" value="InterPro"/>
</dbReference>
<dbReference type="InterPro" id="IPR006121">
    <property type="entry name" value="HMA_dom"/>
</dbReference>
<organism evidence="2 3">
    <name type="scientific">Hyunsoonleella pacifica</name>
    <dbReference type="NCBI Taxonomy" id="1080224"/>
    <lineage>
        <taxon>Bacteria</taxon>
        <taxon>Pseudomonadati</taxon>
        <taxon>Bacteroidota</taxon>
        <taxon>Flavobacteriia</taxon>
        <taxon>Flavobacteriales</taxon>
        <taxon>Flavobacteriaceae</taxon>
    </lineage>
</organism>
<gene>
    <name evidence="2" type="ORF">EYD46_07990</name>
</gene>
<dbReference type="InterPro" id="IPR036163">
    <property type="entry name" value="HMA_dom_sf"/>
</dbReference>
<reference evidence="2 3" key="1">
    <citation type="journal article" date="2015" name="Int. J. Syst. Evol. Microbiol.">
        <title>Hyunsoonleella pacifica sp. nov., isolated from seawater of South Pacific Gyre.</title>
        <authorList>
            <person name="Gao X."/>
            <person name="Zhang Z."/>
            <person name="Dai X."/>
            <person name="Zhang X.H."/>
        </authorList>
    </citation>
    <scope>NUCLEOTIDE SEQUENCE [LARGE SCALE GENOMIC DNA]</scope>
    <source>
        <strain evidence="2 3">SW033</strain>
    </source>
</reference>
<dbReference type="PROSITE" id="PS50846">
    <property type="entry name" value="HMA_2"/>
    <property type="match status" value="1"/>
</dbReference>
<dbReference type="OrthoDB" id="1447916at2"/>
<dbReference type="SUPFAM" id="SSF55008">
    <property type="entry name" value="HMA, heavy metal-associated domain"/>
    <property type="match status" value="1"/>
</dbReference>